<accession>A0ABV3S9W0</accession>
<feature type="transmembrane region" description="Helical" evidence="10">
    <location>
        <begin position="149"/>
        <end position="167"/>
    </location>
</feature>
<dbReference type="SUPFAM" id="SSF51735">
    <property type="entry name" value="NAD(P)-binding Rossmann-fold domains"/>
    <property type="match status" value="1"/>
</dbReference>
<evidence type="ECO:0000259" key="11">
    <source>
        <dbReference type="PROSITE" id="PS51201"/>
    </source>
</evidence>
<keyword evidence="6" id="KW-0630">Potassium</keyword>
<dbReference type="SUPFAM" id="SSF116726">
    <property type="entry name" value="TrkA C-terminal domain-like"/>
    <property type="match status" value="1"/>
</dbReference>
<evidence type="ECO:0000256" key="6">
    <source>
        <dbReference type="ARBA" id="ARBA00022958"/>
    </source>
</evidence>
<evidence type="ECO:0000256" key="7">
    <source>
        <dbReference type="ARBA" id="ARBA00022989"/>
    </source>
</evidence>
<evidence type="ECO:0000313" key="13">
    <source>
        <dbReference type="EMBL" id="MEX0386896.1"/>
    </source>
</evidence>
<feature type="transmembrane region" description="Helical" evidence="10">
    <location>
        <begin position="179"/>
        <end position="196"/>
    </location>
</feature>
<dbReference type="InterPro" id="IPR036721">
    <property type="entry name" value="RCK_C_sf"/>
</dbReference>
<organism evidence="13 14">
    <name type="scientific">Spiribacter onubensis</name>
    <dbReference type="NCBI Taxonomy" id="3122420"/>
    <lineage>
        <taxon>Bacteria</taxon>
        <taxon>Pseudomonadati</taxon>
        <taxon>Pseudomonadota</taxon>
        <taxon>Gammaproteobacteria</taxon>
        <taxon>Chromatiales</taxon>
        <taxon>Ectothiorhodospiraceae</taxon>
        <taxon>Spiribacter</taxon>
    </lineage>
</organism>
<dbReference type="Gene3D" id="3.30.70.1450">
    <property type="entry name" value="Regulator of K+ conductance, C-terminal domain"/>
    <property type="match status" value="1"/>
</dbReference>
<dbReference type="PROSITE" id="PS51202">
    <property type="entry name" value="RCK_C"/>
    <property type="match status" value="1"/>
</dbReference>
<keyword evidence="2" id="KW-0813">Transport</keyword>
<comment type="subcellular location">
    <subcellularLocation>
        <location evidence="1">Membrane</location>
        <topology evidence="1">Multi-pass membrane protein</topology>
    </subcellularLocation>
</comment>
<dbReference type="Pfam" id="PF02254">
    <property type="entry name" value="TrkA_N"/>
    <property type="match status" value="1"/>
</dbReference>
<feature type="transmembrane region" description="Helical" evidence="10">
    <location>
        <begin position="293"/>
        <end position="313"/>
    </location>
</feature>
<dbReference type="InterPro" id="IPR038770">
    <property type="entry name" value="Na+/solute_symporter_sf"/>
</dbReference>
<feature type="transmembrane region" description="Helical" evidence="10">
    <location>
        <begin position="325"/>
        <end position="344"/>
    </location>
</feature>
<evidence type="ECO:0000256" key="4">
    <source>
        <dbReference type="ARBA" id="ARBA00022538"/>
    </source>
</evidence>
<dbReference type="Pfam" id="PF02080">
    <property type="entry name" value="TrkA_C"/>
    <property type="match status" value="1"/>
</dbReference>
<dbReference type="InterPro" id="IPR006037">
    <property type="entry name" value="RCK_C"/>
</dbReference>
<feature type="domain" description="RCK N-terminal" evidence="11">
    <location>
        <begin position="407"/>
        <end position="524"/>
    </location>
</feature>
<feature type="transmembrane region" description="Helical" evidence="10">
    <location>
        <begin position="53"/>
        <end position="72"/>
    </location>
</feature>
<dbReference type="InterPro" id="IPR003148">
    <property type="entry name" value="RCK_N"/>
</dbReference>
<keyword evidence="5 10" id="KW-0812">Transmembrane</keyword>
<keyword evidence="8" id="KW-0406">Ion transport</keyword>
<dbReference type="PANTHER" id="PTHR46157">
    <property type="entry name" value="K(+) EFFLUX ANTIPORTER 3, CHLOROPLASTIC"/>
    <property type="match status" value="1"/>
</dbReference>
<evidence type="ECO:0000256" key="3">
    <source>
        <dbReference type="ARBA" id="ARBA00022449"/>
    </source>
</evidence>
<dbReference type="PROSITE" id="PS51201">
    <property type="entry name" value="RCK_N"/>
    <property type="match status" value="1"/>
</dbReference>
<evidence type="ECO:0000313" key="14">
    <source>
        <dbReference type="Proteomes" id="UP001556653"/>
    </source>
</evidence>
<evidence type="ECO:0000259" key="12">
    <source>
        <dbReference type="PROSITE" id="PS51202"/>
    </source>
</evidence>
<keyword evidence="9 10" id="KW-0472">Membrane</keyword>
<name>A0ABV3S9W0_9GAMM</name>
<dbReference type="Gene3D" id="3.40.50.720">
    <property type="entry name" value="NAD(P)-binding Rossmann-like Domain"/>
    <property type="match status" value="1"/>
</dbReference>
<feature type="transmembrane region" description="Helical" evidence="10">
    <location>
        <begin position="356"/>
        <end position="372"/>
    </location>
</feature>
<proteinExistence type="predicted"/>
<keyword evidence="4" id="KW-0633">Potassium transport</keyword>
<gene>
    <name evidence="13" type="ORF">V6X64_07825</name>
</gene>
<keyword evidence="14" id="KW-1185">Reference proteome</keyword>
<feature type="domain" description="RCK C-terminal" evidence="12">
    <location>
        <begin position="573"/>
        <end position="656"/>
    </location>
</feature>
<feature type="transmembrane region" description="Helical" evidence="10">
    <location>
        <begin position="6"/>
        <end position="22"/>
    </location>
</feature>
<evidence type="ECO:0000256" key="5">
    <source>
        <dbReference type="ARBA" id="ARBA00022692"/>
    </source>
</evidence>
<dbReference type="Pfam" id="PF00999">
    <property type="entry name" value="Na_H_Exchanger"/>
    <property type="match status" value="1"/>
</dbReference>
<protein>
    <submittedName>
        <fullName evidence="13">Cation:proton antiporter</fullName>
    </submittedName>
</protein>
<evidence type="ECO:0000256" key="9">
    <source>
        <dbReference type="ARBA" id="ARBA00023136"/>
    </source>
</evidence>
<dbReference type="InterPro" id="IPR006153">
    <property type="entry name" value="Cation/H_exchanger_TM"/>
</dbReference>
<dbReference type="PANTHER" id="PTHR46157:SF4">
    <property type="entry name" value="K(+) EFFLUX ANTIPORTER 3, CHLOROPLASTIC"/>
    <property type="match status" value="1"/>
</dbReference>
<dbReference type="RefSeq" id="WP_367967375.1">
    <property type="nucleotide sequence ID" value="NZ_JBAKFI010000002.1"/>
</dbReference>
<evidence type="ECO:0000256" key="2">
    <source>
        <dbReference type="ARBA" id="ARBA00022448"/>
    </source>
</evidence>
<feature type="transmembrane region" description="Helical" evidence="10">
    <location>
        <begin position="112"/>
        <end position="129"/>
    </location>
</feature>
<comment type="caution">
    <text evidence="13">The sequence shown here is derived from an EMBL/GenBank/DDBJ whole genome shotgun (WGS) entry which is preliminary data.</text>
</comment>
<evidence type="ECO:0000256" key="10">
    <source>
        <dbReference type="SAM" id="Phobius"/>
    </source>
</evidence>
<reference evidence="13 14" key="1">
    <citation type="submission" date="2024-02" db="EMBL/GenBank/DDBJ databases">
        <title>New especies of Spiribacter isolated from saline water.</title>
        <authorList>
            <person name="Leon M.J."/>
            <person name="De La Haba R."/>
            <person name="Sanchez-Porro C."/>
            <person name="Ventosa A."/>
        </authorList>
    </citation>
    <scope>NUCLEOTIDE SEQUENCE [LARGE SCALE GENOMIC DNA]</scope>
    <source>
        <strain evidence="14">ag22IC4-227</strain>
    </source>
</reference>
<sequence>MHGLHSILILLAASVVVVALFRRLSLPPIIGYLAVGMAIGPSALGLLQETEGTHLLAEFGVVFLLFTIGLEFSFPQLHAMRWSVGVLGAGQVLASLILFGLVAWWLTGSPEIGIVLGGALALSSTAIVTKQLTEQLEIHTRHGRRAVGVLLFQDLAVVPLLIAIPILAGDSNHSLGTELGISLLKGIAVFAAMVWIGRKALRPIFHEVARARSNELFTLTVLLIAIAAAWATYLAGLSLALGAFLAGIMLGETEYRHQIDADIRPFRDVLLGFFFITVGMVIDLPVLLAGLHWVLLIAGGMMLVKLALVYSIARSVDPPREAGRTALILANGGEFGFALIALAISDDLMTPQNSQLVLAAIVVSMVAAPLLIRHNDRLVERVLGSPRSPVDPVKAESDVTRVADPLSDHVILCGYGRTGQNIGRFLDQEGLSYIALDLDPERVQEARSAGEPVSYGDCERREILDAAGLGRARMVVLSFDSPGTTLKVLERTRAERPDIPVLVRTRDDRWIERFEEAGATAVVPEVLEASLMLTSHVLALLGVPMARVFRKVREVRGDRYRLLKGYFHGAERVDMEKAGRFREQLHAVTLTGKASAIGKRLVDVHLEEIGVTVTAVRRGGIRGPQPDPGTVLRDGDVLVLYGNPEALEHAEHMLLGGESETAAAGRA</sequence>
<evidence type="ECO:0000256" key="1">
    <source>
        <dbReference type="ARBA" id="ARBA00004141"/>
    </source>
</evidence>
<dbReference type="EMBL" id="JBAKFJ010000001">
    <property type="protein sequence ID" value="MEX0386896.1"/>
    <property type="molecule type" value="Genomic_DNA"/>
</dbReference>
<dbReference type="Gene3D" id="1.20.1530.20">
    <property type="match status" value="1"/>
</dbReference>
<dbReference type="InterPro" id="IPR036291">
    <property type="entry name" value="NAD(P)-bd_dom_sf"/>
</dbReference>
<feature type="transmembrane region" description="Helical" evidence="10">
    <location>
        <begin position="216"/>
        <end position="233"/>
    </location>
</feature>
<feature type="transmembrane region" description="Helical" evidence="10">
    <location>
        <begin position="269"/>
        <end position="287"/>
    </location>
</feature>
<keyword evidence="3" id="KW-0050">Antiport</keyword>
<dbReference type="Proteomes" id="UP001556653">
    <property type="component" value="Unassembled WGS sequence"/>
</dbReference>
<evidence type="ECO:0000256" key="8">
    <source>
        <dbReference type="ARBA" id="ARBA00023065"/>
    </source>
</evidence>
<keyword evidence="7 10" id="KW-1133">Transmembrane helix</keyword>
<feature type="transmembrane region" description="Helical" evidence="10">
    <location>
        <begin position="29"/>
        <end position="47"/>
    </location>
</feature>
<feature type="transmembrane region" description="Helical" evidence="10">
    <location>
        <begin position="84"/>
        <end position="106"/>
    </location>
</feature>